<keyword evidence="8" id="KW-1185">Reference proteome</keyword>
<protein>
    <submittedName>
        <fullName evidence="7">Uncharacterized protein</fullName>
    </submittedName>
</protein>
<dbReference type="GO" id="GO:0098609">
    <property type="term" value="P:cell-cell adhesion"/>
    <property type="evidence" value="ECO:0007669"/>
    <property type="project" value="TreeGrafter"/>
</dbReference>
<dbReference type="GO" id="GO:0009653">
    <property type="term" value="P:anatomical structure morphogenesis"/>
    <property type="evidence" value="ECO:0007669"/>
    <property type="project" value="UniProtKB-ARBA"/>
</dbReference>
<dbReference type="OrthoDB" id="438268at2759"/>
<dbReference type="Proteomes" id="UP000708208">
    <property type="component" value="Unassembled WGS sequence"/>
</dbReference>
<feature type="domain" description="Fibronectin type-III" evidence="6">
    <location>
        <begin position="593"/>
        <end position="696"/>
    </location>
</feature>
<dbReference type="SMART" id="SM00408">
    <property type="entry name" value="IGc2"/>
    <property type="match status" value="3"/>
</dbReference>
<evidence type="ECO:0000313" key="8">
    <source>
        <dbReference type="Proteomes" id="UP000708208"/>
    </source>
</evidence>
<dbReference type="PROSITE" id="PS50853">
    <property type="entry name" value="FN3"/>
    <property type="match status" value="5"/>
</dbReference>
<feature type="domain" description="Fibronectin type-III" evidence="6">
    <location>
        <begin position="735"/>
        <end position="838"/>
    </location>
</feature>
<keyword evidence="3" id="KW-0812">Transmembrane</keyword>
<feature type="compositionally biased region" description="Acidic residues" evidence="2">
    <location>
        <begin position="693"/>
        <end position="704"/>
    </location>
</feature>
<evidence type="ECO:0000256" key="3">
    <source>
        <dbReference type="SAM" id="Phobius"/>
    </source>
</evidence>
<dbReference type="Pfam" id="PF07679">
    <property type="entry name" value="I-set"/>
    <property type="match status" value="1"/>
</dbReference>
<dbReference type="EMBL" id="CAJVCH010139709">
    <property type="protein sequence ID" value="CAG7726772.1"/>
    <property type="molecule type" value="Genomic_DNA"/>
</dbReference>
<accession>A0A8J2JY64</accession>
<dbReference type="Pfam" id="PF00041">
    <property type="entry name" value="fn3"/>
    <property type="match status" value="4"/>
</dbReference>
<feature type="domain" description="Ig-like" evidence="5">
    <location>
        <begin position="194"/>
        <end position="295"/>
    </location>
</feature>
<dbReference type="InterPro" id="IPR003961">
    <property type="entry name" value="FN3_dom"/>
</dbReference>
<feature type="domain" description="Fibronectin type-III" evidence="6">
    <location>
        <begin position="501"/>
        <end position="588"/>
    </location>
</feature>
<gene>
    <name evidence="7" type="ORF">AFUS01_LOCUS15660</name>
</gene>
<sequence length="1234" mass="137757">MAQRNLSPPLRISVTANWTLVFLLVFLQVVDSKRVDDGGITVPVRFEPAVVHSTFDVDPGGEPNLTPSTESRHYSPAPPGRLLALRNRPLTIACPIQLARSARIYDFWWQKDGTRLSLNLSSGEQGTSTGRIKLVGHDLYFEKIVHKIGGWGTHAQGTTVSSSVIGGGSRHRNFSDEGFYRCGVKTPGGVVLSPIIQVVVAVLEVLEATTVQQRVGDWALLHCPIRSVPPATVTWLKGDNSSALTSSQETDARFKVLSSGALLIQDLQVSDSGSFRCIARNEMTKRDRRSEVNLTVAGVRPEEVVAPYFLDSGGDSLVVLEPEEDFMLDCIAFGVPLPSITWVYTLLHENETGTFPLTSILSDGKIGYDSIYLTPQNSTLSANYTCVISGPNPDETFSKTVQVSRYPILLKPLESQHFPPAKTVRFDCRVPRPFYLVWYKDGQLLETGRGRVKTRGNELVISNTIRNDSGFYQCEVLADDRVYSIGTARLLVESAREQPDAPVDLQCKSESPRMITVTWKGPNKADVKAFTVHYTEAGGEERQQVTKNTTFLIETLKPHTNYSIYVRSYSGRSASAQSQRVHCITKEDVPVSVPRLLQFERFGPATQARVRWRPLSNSEARGRITMYKIQWRTTHGSFNNVRYLDGSSAEFLITDLIANESYEVRIIPATSVGYPLEKDRIPWTRIPSVFMDSQEEETHEEEDSSGVPTPSSQQHLGTGSNSTNQHVSSHLEIFSPPSVHLTVVNSTTILAHWIEPPRSLRTSVTPKGFRISYATYLPRIDDFIHYGPIDILDYEIREHIFTDFAPATSYEISVQTFGESWESEVATKSIRTFSSEPPDYIEFSDLSPINGLKAFPLSSTEMRLLWEPPKFNESDSVDVERYTIKYNRVDSPEVHYIPSTTESVDVKDLSPFTAYEFMVRYHGVDQDGPYSQKVESRTLAGKPGPPAGVDWKVTNNRTIELSWLAPLEPNGLIQQYWVEYKNKSAESQEFHTQSITFVSSSNNQTLDPDFEGGIIDWSSSSTNTTSMLLQNLTTNQWYMVRVRAETRAGKGRPTTPVDVRIFSNVKSSGPPHHHQPSVNREMQDAPSGSTGFFSPSNKQHLGVVLGATLGIFCIIICATIIIFRNRCFPILSRSSRHPPNYMNGNGHRWKRSIESLNGVEMKALQGLTTTNEPHLETKSGHPATNGLIPGPNQDGTLMCKFGAIALVNQPHEIPFIPKNKKELEILRRNRPLGK</sequence>
<evidence type="ECO:0000313" key="7">
    <source>
        <dbReference type="EMBL" id="CAG7726772.1"/>
    </source>
</evidence>
<keyword evidence="3" id="KW-1133">Transmembrane helix</keyword>
<evidence type="ECO:0000256" key="1">
    <source>
        <dbReference type="ARBA" id="ARBA00023157"/>
    </source>
</evidence>
<reference evidence="7" key="1">
    <citation type="submission" date="2021-06" db="EMBL/GenBank/DDBJ databases">
        <authorList>
            <person name="Hodson N. C."/>
            <person name="Mongue J. A."/>
            <person name="Jaron S. K."/>
        </authorList>
    </citation>
    <scope>NUCLEOTIDE SEQUENCE</scope>
</reference>
<feature type="signal peptide" evidence="4">
    <location>
        <begin position="1"/>
        <end position="32"/>
    </location>
</feature>
<feature type="region of interest" description="Disordered" evidence="2">
    <location>
        <begin position="55"/>
        <end position="77"/>
    </location>
</feature>
<dbReference type="InterPro" id="IPR007110">
    <property type="entry name" value="Ig-like_dom"/>
</dbReference>
<dbReference type="AlphaFoldDB" id="A0A8J2JY64"/>
<keyword evidence="3" id="KW-0472">Membrane</keyword>
<feature type="chain" id="PRO_5035327328" evidence="4">
    <location>
        <begin position="33"/>
        <end position="1234"/>
    </location>
</feature>
<dbReference type="CDD" id="cd00063">
    <property type="entry name" value="FN3"/>
    <property type="match status" value="5"/>
</dbReference>
<feature type="domain" description="Ig-like" evidence="5">
    <location>
        <begin position="356"/>
        <end position="484"/>
    </location>
</feature>
<dbReference type="InterPro" id="IPR003599">
    <property type="entry name" value="Ig_sub"/>
</dbReference>
<feature type="compositionally biased region" description="Polar residues" evidence="2">
    <location>
        <begin position="706"/>
        <end position="727"/>
    </location>
</feature>
<evidence type="ECO:0000259" key="6">
    <source>
        <dbReference type="PROSITE" id="PS50853"/>
    </source>
</evidence>
<feature type="region of interest" description="Disordered" evidence="2">
    <location>
        <begin position="693"/>
        <end position="727"/>
    </location>
</feature>
<dbReference type="SMART" id="SM00409">
    <property type="entry name" value="IG"/>
    <property type="match status" value="4"/>
</dbReference>
<organism evidence="7 8">
    <name type="scientific">Allacma fusca</name>
    <dbReference type="NCBI Taxonomy" id="39272"/>
    <lineage>
        <taxon>Eukaryota</taxon>
        <taxon>Metazoa</taxon>
        <taxon>Ecdysozoa</taxon>
        <taxon>Arthropoda</taxon>
        <taxon>Hexapoda</taxon>
        <taxon>Collembola</taxon>
        <taxon>Symphypleona</taxon>
        <taxon>Sminthuridae</taxon>
        <taxon>Allacma</taxon>
    </lineage>
</organism>
<dbReference type="SMART" id="SM00060">
    <property type="entry name" value="FN3"/>
    <property type="match status" value="5"/>
</dbReference>
<keyword evidence="4" id="KW-0732">Signal</keyword>
<dbReference type="CDD" id="cd00096">
    <property type="entry name" value="Ig"/>
    <property type="match status" value="2"/>
</dbReference>
<feature type="domain" description="Fibronectin type-III" evidence="6">
    <location>
        <begin position="945"/>
        <end position="1064"/>
    </location>
</feature>
<proteinExistence type="predicted"/>
<feature type="compositionally biased region" description="Polar residues" evidence="2">
    <location>
        <begin position="1076"/>
        <end position="1089"/>
    </location>
</feature>
<feature type="transmembrane region" description="Helical" evidence="3">
    <location>
        <begin position="1101"/>
        <end position="1123"/>
    </location>
</feature>
<feature type="domain" description="Ig-like" evidence="5">
    <location>
        <begin position="63"/>
        <end position="193"/>
    </location>
</feature>
<dbReference type="PROSITE" id="PS50835">
    <property type="entry name" value="IG_LIKE"/>
    <property type="match status" value="3"/>
</dbReference>
<feature type="region of interest" description="Disordered" evidence="2">
    <location>
        <begin position="1066"/>
        <end position="1089"/>
    </location>
</feature>
<dbReference type="PANTHER" id="PTHR44170">
    <property type="entry name" value="PROTEIN SIDEKICK"/>
    <property type="match status" value="1"/>
</dbReference>
<keyword evidence="1" id="KW-1015">Disulfide bond</keyword>
<feature type="domain" description="Fibronectin type-III" evidence="6">
    <location>
        <begin position="848"/>
        <end position="941"/>
    </location>
</feature>
<comment type="caution">
    <text evidence="7">The sequence shown here is derived from an EMBL/GenBank/DDBJ whole genome shotgun (WGS) entry which is preliminary data.</text>
</comment>
<dbReference type="Pfam" id="PF13927">
    <property type="entry name" value="Ig_3"/>
    <property type="match status" value="1"/>
</dbReference>
<dbReference type="InterPro" id="IPR003598">
    <property type="entry name" value="Ig_sub2"/>
</dbReference>
<dbReference type="InterPro" id="IPR013098">
    <property type="entry name" value="Ig_I-set"/>
</dbReference>
<evidence type="ECO:0000256" key="4">
    <source>
        <dbReference type="SAM" id="SignalP"/>
    </source>
</evidence>
<evidence type="ECO:0000256" key="2">
    <source>
        <dbReference type="SAM" id="MobiDB-lite"/>
    </source>
</evidence>
<name>A0A8J2JY64_9HEXA</name>
<evidence type="ECO:0000259" key="5">
    <source>
        <dbReference type="PROSITE" id="PS50835"/>
    </source>
</evidence>
<dbReference type="GO" id="GO:0030154">
    <property type="term" value="P:cell differentiation"/>
    <property type="evidence" value="ECO:0007669"/>
    <property type="project" value="UniProtKB-ARBA"/>
</dbReference>
<dbReference type="PANTHER" id="PTHR44170:SF54">
    <property type="entry name" value="FI24025P1"/>
    <property type="match status" value="1"/>
</dbReference>